<dbReference type="Proteomes" id="UP000460549">
    <property type="component" value="Unassembled WGS sequence"/>
</dbReference>
<evidence type="ECO:0000259" key="1">
    <source>
        <dbReference type="Pfam" id="PF01408"/>
    </source>
</evidence>
<dbReference type="SUPFAM" id="SSF51735">
    <property type="entry name" value="NAD(P)-binding Rossmann-fold domains"/>
    <property type="match status" value="1"/>
</dbReference>
<evidence type="ECO:0000313" key="4">
    <source>
        <dbReference type="Proteomes" id="UP000460549"/>
    </source>
</evidence>
<keyword evidence="4" id="KW-1185">Reference proteome</keyword>
<dbReference type="RefSeq" id="WP_154424332.1">
    <property type="nucleotide sequence ID" value="NZ_VUNN01000002.1"/>
</dbReference>
<dbReference type="InterPro" id="IPR052515">
    <property type="entry name" value="Gfo/Idh/MocA_Oxidoreductase"/>
</dbReference>
<dbReference type="Gene3D" id="3.30.360.10">
    <property type="entry name" value="Dihydrodipicolinate Reductase, domain 2"/>
    <property type="match status" value="1"/>
</dbReference>
<dbReference type="AlphaFoldDB" id="A0A7X2PAN6"/>
<dbReference type="Gene3D" id="3.40.50.720">
    <property type="entry name" value="NAD(P)-binding Rossmann-like Domain"/>
    <property type="match status" value="1"/>
</dbReference>
<dbReference type="Pfam" id="PF01408">
    <property type="entry name" value="GFO_IDH_MocA"/>
    <property type="match status" value="1"/>
</dbReference>
<protein>
    <submittedName>
        <fullName evidence="3">Gfo/Idh/MocA family oxidoreductase</fullName>
    </submittedName>
</protein>
<accession>A0A7X2PAN6</accession>
<dbReference type="SUPFAM" id="SSF55347">
    <property type="entry name" value="Glyceraldehyde-3-phosphate dehydrogenase-like, C-terminal domain"/>
    <property type="match status" value="1"/>
</dbReference>
<evidence type="ECO:0000259" key="2">
    <source>
        <dbReference type="Pfam" id="PF22725"/>
    </source>
</evidence>
<proteinExistence type="predicted"/>
<dbReference type="EMBL" id="VUNN01000002">
    <property type="protein sequence ID" value="MSU05430.1"/>
    <property type="molecule type" value="Genomic_DNA"/>
</dbReference>
<reference evidence="3 4" key="1">
    <citation type="submission" date="2019-08" db="EMBL/GenBank/DDBJ databases">
        <title>In-depth cultivation of the pig gut microbiome towards novel bacterial diversity and tailored functional studies.</title>
        <authorList>
            <person name="Wylensek D."/>
            <person name="Hitch T.C.A."/>
            <person name="Clavel T."/>
        </authorList>
    </citation>
    <scope>NUCLEOTIDE SEQUENCE [LARGE SCALE GENOMIC DNA]</scope>
    <source>
        <strain evidence="3 4">NM-380-WT-3C1</strain>
    </source>
</reference>
<dbReference type="PANTHER" id="PTHR43249">
    <property type="entry name" value="UDP-N-ACETYL-2-AMINO-2-DEOXY-D-GLUCURONATE OXIDASE"/>
    <property type="match status" value="1"/>
</dbReference>
<dbReference type="InterPro" id="IPR000683">
    <property type="entry name" value="Gfo/Idh/MocA-like_OxRdtase_N"/>
</dbReference>
<feature type="domain" description="Gfo/Idh/MocA-like oxidoreductase N-terminal" evidence="1">
    <location>
        <begin position="3"/>
        <end position="117"/>
    </location>
</feature>
<name>A0A7X2PAN6_9SPIO</name>
<dbReference type="PANTHER" id="PTHR43249:SF1">
    <property type="entry name" value="D-GLUCOSIDE 3-DEHYDROGENASE"/>
    <property type="match status" value="1"/>
</dbReference>
<sequence>MLKSAVIGCGAVSKNHGKALLGNAYTTLEYCVDIDYERALAFSKTYGGIPLTDYRELFDKNLDVVHVITPHNTHPQIVIDLLEHGINVFCEKPLAITVNEAKQMIKKSEESGKLLGVCFQNRLNKATIEAKQILDSGKYGKIVSGMALVTWYRNGKYYSESPWRGKYSGEGGGCIINQSIHTLDLVDYLTGGVESLAGFDGKLRDSNDYEVEDTAMALMRLKCGAEVVAFCTNCYLGSKVCDVELRLEKAVMTVRQSGLTIVEEGGNTIFHPAEVLTGEKSEWGISHGVLINEFYKALINKTPFIADCHTALAAVSIVNAIQHSKGRYIKIER</sequence>
<feature type="domain" description="GFO/IDH/MocA-like oxidoreductase" evidence="2">
    <location>
        <begin position="129"/>
        <end position="244"/>
    </location>
</feature>
<dbReference type="InterPro" id="IPR036291">
    <property type="entry name" value="NAD(P)-bd_dom_sf"/>
</dbReference>
<organism evidence="3 4">
    <name type="scientific">Bullifex porci</name>
    <dbReference type="NCBI Taxonomy" id="2606638"/>
    <lineage>
        <taxon>Bacteria</taxon>
        <taxon>Pseudomonadati</taxon>
        <taxon>Spirochaetota</taxon>
        <taxon>Spirochaetia</taxon>
        <taxon>Spirochaetales</taxon>
        <taxon>Spirochaetaceae</taxon>
        <taxon>Bullifex</taxon>
    </lineage>
</organism>
<dbReference type="InterPro" id="IPR055170">
    <property type="entry name" value="GFO_IDH_MocA-like_dom"/>
</dbReference>
<gene>
    <name evidence="3" type="ORF">FYJ80_01340</name>
</gene>
<comment type="caution">
    <text evidence="3">The sequence shown here is derived from an EMBL/GenBank/DDBJ whole genome shotgun (WGS) entry which is preliminary data.</text>
</comment>
<evidence type="ECO:0000313" key="3">
    <source>
        <dbReference type="EMBL" id="MSU05430.1"/>
    </source>
</evidence>
<dbReference type="Pfam" id="PF22725">
    <property type="entry name" value="GFO_IDH_MocA_C3"/>
    <property type="match status" value="1"/>
</dbReference>
<dbReference type="GO" id="GO:0000166">
    <property type="term" value="F:nucleotide binding"/>
    <property type="evidence" value="ECO:0007669"/>
    <property type="project" value="InterPro"/>
</dbReference>